<reference evidence="3" key="2">
    <citation type="submission" date="2021-12" db="EMBL/GenBank/DDBJ databases">
        <title>Resequencing data analysis of finger millet.</title>
        <authorList>
            <person name="Hatakeyama M."/>
            <person name="Aluri S."/>
            <person name="Balachadran M.T."/>
            <person name="Sivarajan S.R."/>
            <person name="Poveda L."/>
            <person name="Shimizu-Inatsugi R."/>
            <person name="Schlapbach R."/>
            <person name="Sreeman S.M."/>
            <person name="Shimizu K.K."/>
        </authorList>
    </citation>
    <scope>NUCLEOTIDE SEQUENCE</scope>
</reference>
<evidence type="ECO:0000313" key="3">
    <source>
        <dbReference type="EMBL" id="GJN12038.1"/>
    </source>
</evidence>
<proteinExistence type="predicted"/>
<feature type="domain" description="Disease resistance R13L4/SHOC-2-like LRR" evidence="2">
    <location>
        <begin position="3"/>
        <end position="101"/>
    </location>
</feature>
<name>A0AAV5DP08_ELECO</name>
<keyword evidence="1" id="KW-0677">Repeat</keyword>
<dbReference type="InterPro" id="IPR055414">
    <property type="entry name" value="LRR_R13L4/SHOC2-like"/>
</dbReference>
<reference evidence="3" key="1">
    <citation type="journal article" date="2018" name="DNA Res.">
        <title>Multiple hybrid de novo genome assembly of finger millet, an orphan allotetraploid crop.</title>
        <authorList>
            <person name="Hatakeyama M."/>
            <person name="Aluri S."/>
            <person name="Balachadran M.T."/>
            <person name="Sivarajan S.R."/>
            <person name="Patrignani A."/>
            <person name="Gruter S."/>
            <person name="Poveda L."/>
            <person name="Shimizu-Inatsugi R."/>
            <person name="Baeten J."/>
            <person name="Francoijs K.J."/>
            <person name="Nataraja K.N."/>
            <person name="Reddy Y.A.N."/>
            <person name="Phadnis S."/>
            <person name="Ravikumar R.L."/>
            <person name="Schlapbach R."/>
            <person name="Sreeman S.M."/>
            <person name="Shimizu K.K."/>
        </authorList>
    </citation>
    <scope>NUCLEOTIDE SEQUENCE</scope>
</reference>
<keyword evidence="4" id="KW-1185">Reference proteome</keyword>
<organism evidence="3 4">
    <name type="scientific">Eleusine coracana subsp. coracana</name>
    <dbReference type="NCBI Taxonomy" id="191504"/>
    <lineage>
        <taxon>Eukaryota</taxon>
        <taxon>Viridiplantae</taxon>
        <taxon>Streptophyta</taxon>
        <taxon>Embryophyta</taxon>
        <taxon>Tracheophyta</taxon>
        <taxon>Spermatophyta</taxon>
        <taxon>Magnoliopsida</taxon>
        <taxon>Liliopsida</taxon>
        <taxon>Poales</taxon>
        <taxon>Poaceae</taxon>
        <taxon>PACMAD clade</taxon>
        <taxon>Chloridoideae</taxon>
        <taxon>Cynodonteae</taxon>
        <taxon>Eleusininae</taxon>
        <taxon>Eleusine</taxon>
    </lineage>
</organism>
<dbReference type="Proteomes" id="UP001054889">
    <property type="component" value="Unassembled WGS sequence"/>
</dbReference>
<dbReference type="EMBL" id="BQKI01000021">
    <property type="protein sequence ID" value="GJN12038.1"/>
    <property type="molecule type" value="Genomic_DNA"/>
</dbReference>
<evidence type="ECO:0000313" key="4">
    <source>
        <dbReference type="Proteomes" id="UP001054889"/>
    </source>
</evidence>
<evidence type="ECO:0000256" key="1">
    <source>
        <dbReference type="ARBA" id="ARBA00022737"/>
    </source>
</evidence>
<comment type="caution">
    <text evidence="3">The sequence shown here is derived from an EMBL/GenBank/DDBJ whole genome shotgun (WGS) entry which is preliminary data.</text>
</comment>
<dbReference type="Pfam" id="PF23598">
    <property type="entry name" value="LRR_14"/>
    <property type="match status" value="1"/>
</dbReference>
<evidence type="ECO:0000259" key="2">
    <source>
        <dbReference type="Pfam" id="PF23598"/>
    </source>
</evidence>
<sequence>MKVDAGAFPCARACRFLQFATVPSMFSPGTMPLVQRLNFTVRAWDFAGGGGFELDDLCMRHLPSLEEVHVELWSRKEDAATVVKRVKAALRQAAEEHPNHLALRIDKWISPSRSQE</sequence>
<accession>A0AAV5DP08</accession>
<gene>
    <name evidence="3" type="primary">ga30281</name>
    <name evidence="3" type="ORF">PR202_ga30281</name>
</gene>
<protein>
    <recommendedName>
        <fullName evidence="2">Disease resistance R13L4/SHOC-2-like LRR domain-containing protein</fullName>
    </recommendedName>
</protein>
<dbReference type="AlphaFoldDB" id="A0AAV5DP08"/>